<dbReference type="Gene3D" id="3.40.50.150">
    <property type="entry name" value="Vaccinia Virus protein VP39"/>
    <property type="match status" value="1"/>
</dbReference>
<name>A0ABM0JIV2_APLCA</name>
<dbReference type="SUPFAM" id="SSF53335">
    <property type="entry name" value="S-adenosyl-L-methionine-dependent methyltransferases"/>
    <property type="match status" value="1"/>
</dbReference>
<evidence type="ECO:0000313" key="3">
    <source>
        <dbReference type="RefSeq" id="XP_005094676.1"/>
    </source>
</evidence>
<accession>A0ABM0JIV2</accession>
<dbReference type="PANTHER" id="PTHR45128:SF1">
    <property type="entry name" value="S-ADENOSYLMETHIONINE-DEPENDENT METHYLTRANSFERASE RV2258C"/>
    <property type="match status" value="1"/>
</dbReference>
<proteinExistence type="predicted"/>
<dbReference type="InterPro" id="IPR029063">
    <property type="entry name" value="SAM-dependent_MTases_sf"/>
</dbReference>
<reference evidence="3" key="1">
    <citation type="submission" date="2025-08" db="UniProtKB">
        <authorList>
            <consortium name="RefSeq"/>
        </authorList>
    </citation>
    <scope>IDENTIFICATION</scope>
</reference>
<dbReference type="InterPro" id="IPR053173">
    <property type="entry name" value="SAM-binding_MTase"/>
</dbReference>
<dbReference type="Proteomes" id="UP000694888">
    <property type="component" value="Unplaced"/>
</dbReference>
<keyword evidence="2" id="KW-1185">Reference proteome</keyword>
<dbReference type="PANTHER" id="PTHR45128">
    <property type="entry name" value="METHYLTRANSFERASE TYPE 11"/>
    <property type="match status" value="1"/>
</dbReference>
<evidence type="ECO:0000313" key="2">
    <source>
        <dbReference type="Proteomes" id="UP000694888"/>
    </source>
</evidence>
<evidence type="ECO:0000259" key="1">
    <source>
        <dbReference type="Pfam" id="PF08242"/>
    </source>
</evidence>
<dbReference type="InterPro" id="IPR013217">
    <property type="entry name" value="Methyltransf_12"/>
</dbReference>
<dbReference type="GeneID" id="101846569"/>
<gene>
    <name evidence="3" type="primary">LOC101846569</name>
</gene>
<feature type="domain" description="Methyltransferase type 12" evidence="1">
    <location>
        <begin position="19"/>
        <end position="111"/>
    </location>
</feature>
<protein>
    <submittedName>
        <fullName evidence="3">Uncharacterized protein LOC101846569</fullName>
    </submittedName>
</protein>
<dbReference type="CDD" id="cd02440">
    <property type="entry name" value="AdoMet_MTases"/>
    <property type="match status" value="1"/>
</dbReference>
<dbReference type="RefSeq" id="XP_005094676.1">
    <property type="nucleotide sequence ID" value="XM_005094619.2"/>
</dbReference>
<sequence length="188" mass="20400">MLTNIAGLKERLETGIDVIEFGCGSGQLLASLATSYPKSRFTASDVAPELVDKLRGKWGHLANMSFEIHNLCRLGETMQKKYDWVYSVNVIHDLSKPQEALDGMRGIVEEGNGVCSVIEPCMSQTGAHAESVGNSAVAAFYGVSTFMCVPESFQEDNSVALGMCVGKKGIVDRLLKAKFKVEDFKALT</sequence>
<organism evidence="2 3">
    <name type="scientific">Aplysia californica</name>
    <name type="common">California sea hare</name>
    <dbReference type="NCBI Taxonomy" id="6500"/>
    <lineage>
        <taxon>Eukaryota</taxon>
        <taxon>Metazoa</taxon>
        <taxon>Spiralia</taxon>
        <taxon>Lophotrochozoa</taxon>
        <taxon>Mollusca</taxon>
        <taxon>Gastropoda</taxon>
        <taxon>Heterobranchia</taxon>
        <taxon>Euthyneura</taxon>
        <taxon>Tectipleura</taxon>
        <taxon>Aplysiida</taxon>
        <taxon>Aplysioidea</taxon>
        <taxon>Aplysiidae</taxon>
        <taxon>Aplysia</taxon>
    </lineage>
</organism>
<dbReference type="Pfam" id="PF08242">
    <property type="entry name" value="Methyltransf_12"/>
    <property type="match status" value="1"/>
</dbReference>